<dbReference type="PANTHER" id="PTHR11229:SF16">
    <property type="entry name" value="LARGE RIBOSOMAL SUBUNIT PROTEIN UL3C"/>
    <property type="match status" value="1"/>
</dbReference>
<evidence type="ECO:0000256" key="4">
    <source>
        <dbReference type="ARBA" id="ARBA00022980"/>
    </source>
</evidence>
<comment type="similarity">
    <text evidence="1 7">Belongs to the universal ribosomal protein uL3 family.</text>
</comment>
<accession>A0A2H0YPV2</accession>
<protein>
    <recommendedName>
        <fullName evidence="6 7">Large ribosomal subunit protein uL3</fullName>
    </recommendedName>
</protein>
<dbReference type="AlphaFoldDB" id="A0A2H0YPV2"/>
<dbReference type="HAMAP" id="MF_01325_B">
    <property type="entry name" value="Ribosomal_uL3_B"/>
    <property type="match status" value="1"/>
</dbReference>
<comment type="subunit">
    <text evidence="7">Part of the 50S ribosomal subunit. Forms a cluster with proteins L14 and L19.</text>
</comment>
<evidence type="ECO:0000256" key="7">
    <source>
        <dbReference type="HAMAP-Rule" id="MF_01325"/>
    </source>
</evidence>
<proteinExistence type="inferred from homology"/>
<comment type="function">
    <text evidence="7">One of the primary rRNA binding proteins, it binds directly near the 3'-end of the 23S rRNA, where it nucleates assembly of the 50S subunit.</text>
</comment>
<sequence length="202" mass="22046">MPFILAKKIGLSQRFKENGNVVPITLVKAGPCVITQIKTAEKDGYMAVQIGFEETKKPLSKPKAGHLKDLPKVKFLKEFRTKEQGAFEKGKIIDASVFKPGDKVKVTGTSKGKGFQGVVRRHHFKGGPASHGHKDNLRMPGSIGATFPQHVMKGLRMAGHMGSEKVSVRNLEIIEVDQKENLLAIKGAVPGARNSLLMIQTL</sequence>
<reference evidence="9" key="1">
    <citation type="submission" date="2017-09" db="EMBL/GenBank/DDBJ databases">
        <title>Depth-based differentiation of microbial function through sediment-hosted aquifers and enrichment of novel symbionts in the deep terrestrial subsurface.</title>
        <authorList>
            <person name="Probst A.J."/>
            <person name="Ladd B."/>
            <person name="Jarett J.K."/>
            <person name="Geller-Mcgrath D.E."/>
            <person name="Sieber C.M.K."/>
            <person name="Emerson J.B."/>
            <person name="Anantharaman K."/>
            <person name="Thomas B.C."/>
            <person name="Malmstrom R."/>
            <person name="Stieglmeier M."/>
            <person name="Klingl A."/>
            <person name="Woyke T."/>
            <person name="Ryan C.M."/>
            <person name="Banfield J.F."/>
        </authorList>
    </citation>
    <scope>NUCLEOTIDE SEQUENCE [LARGE SCALE GENOMIC DNA]</scope>
</reference>
<evidence type="ECO:0000313" key="9">
    <source>
        <dbReference type="Proteomes" id="UP000236845"/>
    </source>
</evidence>
<dbReference type="GO" id="GO:0022625">
    <property type="term" value="C:cytosolic large ribosomal subunit"/>
    <property type="evidence" value="ECO:0007669"/>
    <property type="project" value="TreeGrafter"/>
</dbReference>
<evidence type="ECO:0000256" key="3">
    <source>
        <dbReference type="ARBA" id="ARBA00022884"/>
    </source>
</evidence>
<evidence type="ECO:0000313" key="8">
    <source>
        <dbReference type="EMBL" id="PIS40490.1"/>
    </source>
</evidence>
<dbReference type="GO" id="GO:0003735">
    <property type="term" value="F:structural constituent of ribosome"/>
    <property type="evidence" value="ECO:0007669"/>
    <property type="project" value="UniProtKB-UniRule"/>
</dbReference>
<dbReference type="GO" id="GO:0006412">
    <property type="term" value="P:translation"/>
    <property type="evidence" value="ECO:0007669"/>
    <property type="project" value="UniProtKB-UniRule"/>
</dbReference>
<evidence type="ECO:0000256" key="6">
    <source>
        <dbReference type="ARBA" id="ARBA00035243"/>
    </source>
</evidence>
<dbReference type="Pfam" id="PF00297">
    <property type="entry name" value="Ribosomal_L3"/>
    <property type="match status" value="1"/>
</dbReference>
<dbReference type="GO" id="GO:0019843">
    <property type="term" value="F:rRNA binding"/>
    <property type="evidence" value="ECO:0007669"/>
    <property type="project" value="UniProtKB-UniRule"/>
</dbReference>
<dbReference type="Gene3D" id="3.30.160.810">
    <property type="match status" value="1"/>
</dbReference>
<gene>
    <name evidence="7" type="primary">rplC</name>
    <name evidence="8" type="ORF">COT26_03145</name>
</gene>
<dbReference type="Gene3D" id="2.40.30.10">
    <property type="entry name" value="Translation factors"/>
    <property type="match status" value="1"/>
</dbReference>
<dbReference type="PANTHER" id="PTHR11229">
    <property type="entry name" value="50S RIBOSOMAL PROTEIN L3"/>
    <property type="match status" value="1"/>
</dbReference>
<keyword evidence="3 7" id="KW-0694">RNA-binding</keyword>
<dbReference type="SUPFAM" id="SSF50447">
    <property type="entry name" value="Translation proteins"/>
    <property type="match status" value="1"/>
</dbReference>
<comment type="caution">
    <text evidence="8">The sequence shown here is derived from an EMBL/GenBank/DDBJ whole genome shotgun (WGS) entry which is preliminary data.</text>
</comment>
<name>A0A2H0YPV2_9BACT</name>
<dbReference type="Proteomes" id="UP000236845">
    <property type="component" value="Unassembled WGS sequence"/>
</dbReference>
<organism evidence="8 9">
    <name type="scientific">Candidatus Kerfeldbacteria bacterium CG08_land_8_20_14_0_20_43_14</name>
    <dbReference type="NCBI Taxonomy" id="2014246"/>
    <lineage>
        <taxon>Bacteria</taxon>
        <taxon>Candidatus Kerfeldiibacteriota</taxon>
    </lineage>
</organism>
<keyword evidence="2 7" id="KW-0699">rRNA-binding</keyword>
<dbReference type="EMBL" id="PEXW01000067">
    <property type="protein sequence ID" value="PIS40490.1"/>
    <property type="molecule type" value="Genomic_DNA"/>
</dbReference>
<dbReference type="InterPro" id="IPR019927">
    <property type="entry name" value="Ribosomal_uL3_bac/org-type"/>
</dbReference>
<evidence type="ECO:0000256" key="2">
    <source>
        <dbReference type="ARBA" id="ARBA00022730"/>
    </source>
</evidence>
<dbReference type="NCBIfam" id="TIGR03625">
    <property type="entry name" value="L3_bact"/>
    <property type="match status" value="1"/>
</dbReference>
<evidence type="ECO:0000256" key="1">
    <source>
        <dbReference type="ARBA" id="ARBA00006540"/>
    </source>
</evidence>
<dbReference type="InterPro" id="IPR009000">
    <property type="entry name" value="Transl_B-barrel_sf"/>
</dbReference>
<dbReference type="FunFam" id="2.40.30.10:FF:000004">
    <property type="entry name" value="50S ribosomal protein L3"/>
    <property type="match status" value="1"/>
</dbReference>
<evidence type="ECO:0000256" key="5">
    <source>
        <dbReference type="ARBA" id="ARBA00023274"/>
    </source>
</evidence>
<keyword evidence="4 7" id="KW-0689">Ribosomal protein</keyword>
<keyword evidence="5 7" id="KW-0687">Ribonucleoprotein</keyword>
<dbReference type="InterPro" id="IPR000597">
    <property type="entry name" value="Ribosomal_uL3"/>
</dbReference>